<organism evidence="2 3">
    <name type="scientific">Paenibacillus swuensis</name>
    <dbReference type="NCBI Taxonomy" id="1178515"/>
    <lineage>
        <taxon>Bacteria</taxon>
        <taxon>Bacillati</taxon>
        <taxon>Bacillota</taxon>
        <taxon>Bacilli</taxon>
        <taxon>Bacillales</taxon>
        <taxon>Paenibacillaceae</taxon>
        <taxon>Paenibacillus</taxon>
    </lineage>
</organism>
<dbReference type="STRING" id="1178515.SY83_04945"/>
<proteinExistence type="predicted"/>
<dbReference type="EMBL" id="CP011388">
    <property type="protein sequence ID" value="ANE45753.1"/>
    <property type="molecule type" value="Genomic_DNA"/>
</dbReference>
<dbReference type="PATRIC" id="fig|1178515.4.peg.1002"/>
<evidence type="ECO:0000313" key="3">
    <source>
        <dbReference type="Proteomes" id="UP000076927"/>
    </source>
</evidence>
<feature type="domain" description="DUF2087" evidence="1">
    <location>
        <begin position="182"/>
        <end position="249"/>
    </location>
</feature>
<dbReference type="Proteomes" id="UP000076927">
    <property type="component" value="Chromosome"/>
</dbReference>
<dbReference type="AlphaFoldDB" id="A0A172TG40"/>
<dbReference type="RefSeq" id="WP_068604803.1">
    <property type="nucleotide sequence ID" value="NZ_CP011388.1"/>
</dbReference>
<dbReference type="KEGG" id="pswu:SY83_04945"/>
<dbReference type="Pfam" id="PF09860">
    <property type="entry name" value="DUF2087"/>
    <property type="match status" value="1"/>
</dbReference>
<protein>
    <submittedName>
        <fullName evidence="2">Transcriptional regulator</fullName>
    </submittedName>
</protein>
<evidence type="ECO:0000259" key="1">
    <source>
        <dbReference type="Pfam" id="PF09860"/>
    </source>
</evidence>
<name>A0A172TG40_9BACL</name>
<evidence type="ECO:0000313" key="2">
    <source>
        <dbReference type="EMBL" id="ANE45753.1"/>
    </source>
</evidence>
<dbReference type="OrthoDB" id="9789954at2"/>
<accession>A0A172TG40</accession>
<sequence length="251" mass="29433">MDIHELFWNATPDELKQGYIQQGEQFICLLCGEAFEQGIIYPDGDRFYEAFKYVRVHLAKAHEPVFHHLIGLDKKLTGLTDHQRSLMKLFYEGRSDAEVQQTLEIGSASTIRNHRFALKEKERQAKIFLALMDLLKDTDRHAPAMINPPKTAKMIDDRYHVTEQENDAVLRKYFAGGTDGEITKFTMQEKHKWIVLRQIAKRFEAGRDYTEKEVNEVLKGAYADYVKVRRYLIEYGFMDRESDGSRYWLKV</sequence>
<gene>
    <name evidence="2" type="ORF">SY83_04945</name>
</gene>
<reference evidence="2 3" key="1">
    <citation type="submission" date="2015-01" db="EMBL/GenBank/DDBJ databases">
        <title>Paenibacillus swuensis/DY6/whole genome sequencing.</title>
        <authorList>
            <person name="Kim M.K."/>
            <person name="Srinivasan S."/>
            <person name="Lee J.-J."/>
        </authorList>
    </citation>
    <scope>NUCLEOTIDE SEQUENCE [LARGE SCALE GENOMIC DNA]</scope>
    <source>
        <strain evidence="2 3">DY6</strain>
    </source>
</reference>
<dbReference type="InterPro" id="IPR018656">
    <property type="entry name" value="DUF2087"/>
</dbReference>
<keyword evidence="3" id="KW-1185">Reference proteome</keyword>